<dbReference type="RefSeq" id="WP_146481271.1">
    <property type="nucleotide sequence ID" value="NZ_CP042266.1"/>
</dbReference>
<evidence type="ECO:0000313" key="8">
    <source>
        <dbReference type="EMBL" id="QDY77949.1"/>
    </source>
</evidence>
<feature type="chain" id="PRO_5022773232" evidence="5">
    <location>
        <begin position="31"/>
        <end position="518"/>
    </location>
</feature>
<dbReference type="InterPro" id="IPR000073">
    <property type="entry name" value="AB_hydrolase_1"/>
</dbReference>
<dbReference type="InterPro" id="IPR051601">
    <property type="entry name" value="Serine_prot/Carboxylest_S33"/>
</dbReference>
<evidence type="ECO:0000256" key="2">
    <source>
        <dbReference type="ARBA" id="ARBA00022729"/>
    </source>
</evidence>
<dbReference type="Gene3D" id="3.40.50.1820">
    <property type="entry name" value="alpha/beta hydrolase"/>
    <property type="match status" value="1"/>
</dbReference>
<dbReference type="InterPro" id="IPR029058">
    <property type="entry name" value="AB_hydrolase_fold"/>
</dbReference>
<organism evidence="8 9">
    <name type="scientific">Streptomyces qinzhouensis</name>
    <dbReference type="NCBI Taxonomy" id="2599401"/>
    <lineage>
        <taxon>Bacteria</taxon>
        <taxon>Bacillati</taxon>
        <taxon>Actinomycetota</taxon>
        <taxon>Actinomycetes</taxon>
        <taxon>Kitasatosporales</taxon>
        <taxon>Streptomycetaceae</taxon>
        <taxon>Streptomyces</taxon>
    </lineage>
</organism>
<feature type="compositionally biased region" description="Low complexity" evidence="4">
    <location>
        <begin position="33"/>
        <end position="47"/>
    </location>
</feature>
<feature type="domain" description="AB hydrolase-1" evidence="6">
    <location>
        <begin position="97"/>
        <end position="282"/>
    </location>
</feature>
<dbReference type="InterPro" id="IPR006311">
    <property type="entry name" value="TAT_signal"/>
</dbReference>
<feature type="region of interest" description="Disordered" evidence="4">
    <location>
        <begin position="33"/>
        <end position="57"/>
    </location>
</feature>
<dbReference type="GO" id="GO:0016787">
    <property type="term" value="F:hydrolase activity"/>
    <property type="evidence" value="ECO:0007669"/>
    <property type="project" value="UniProtKB-KW"/>
</dbReference>
<feature type="signal peptide" evidence="5">
    <location>
        <begin position="1"/>
        <end position="30"/>
    </location>
</feature>
<evidence type="ECO:0000259" key="7">
    <source>
        <dbReference type="Pfam" id="PF08386"/>
    </source>
</evidence>
<protein>
    <submittedName>
        <fullName evidence="8">Alpha/beta fold hydrolase</fullName>
    </submittedName>
</protein>
<proteinExistence type="inferred from homology"/>
<evidence type="ECO:0000256" key="5">
    <source>
        <dbReference type="SAM" id="SignalP"/>
    </source>
</evidence>
<reference evidence="8 9" key="1">
    <citation type="submission" date="2019-07" db="EMBL/GenBank/DDBJ databases">
        <authorList>
            <person name="Zhu P."/>
        </authorList>
    </citation>
    <scope>NUCLEOTIDE SEQUENCE [LARGE SCALE GENOMIC DNA]</scope>
    <source>
        <strain evidence="8 9">SSL-25</strain>
    </source>
</reference>
<dbReference type="PROSITE" id="PS51318">
    <property type="entry name" value="TAT"/>
    <property type="match status" value="1"/>
</dbReference>
<dbReference type="KEGG" id="sqz:FQU76_17185"/>
<dbReference type="Pfam" id="PF08386">
    <property type="entry name" value="Abhydrolase_4"/>
    <property type="match status" value="1"/>
</dbReference>
<evidence type="ECO:0000259" key="6">
    <source>
        <dbReference type="Pfam" id="PF00561"/>
    </source>
</evidence>
<dbReference type="PANTHER" id="PTHR43248">
    <property type="entry name" value="2-SUCCINYL-6-HYDROXY-2,4-CYCLOHEXADIENE-1-CARBOXYLATE SYNTHASE"/>
    <property type="match status" value="1"/>
</dbReference>
<keyword evidence="9" id="KW-1185">Reference proteome</keyword>
<dbReference type="AlphaFoldDB" id="A0A5B8IKJ7"/>
<keyword evidence="3 8" id="KW-0378">Hydrolase</keyword>
<keyword evidence="2 5" id="KW-0732">Signal</keyword>
<dbReference type="Pfam" id="PF00561">
    <property type="entry name" value="Abhydrolase_1"/>
    <property type="match status" value="1"/>
</dbReference>
<evidence type="ECO:0000256" key="4">
    <source>
        <dbReference type="SAM" id="MobiDB-lite"/>
    </source>
</evidence>
<evidence type="ECO:0000313" key="9">
    <source>
        <dbReference type="Proteomes" id="UP000320580"/>
    </source>
</evidence>
<name>A0A5B8IKJ7_9ACTN</name>
<feature type="domain" description="Peptidase S33 tripeptidyl aminopeptidase-like C-terminal" evidence="7">
    <location>
        <begin position="391"/>
        <end position="490"/>
    </location>
</feature>
<dbReference type="SUPFAM" id="SSF53474">
    <property type="entry name" value="alpha/beta-Hydrolases"/>
    <property type="match status" value="1"/>
</dbReference>
<sequence length="518" mass="56651">MQKRRVLAPALAVGALAALAPAVGAAPATAAPAAAQTQPTRQAQQTPDWKGCGPELPAGAECATLELPLDYREPTGPTIDVEISRRTADAPALRRGILLLNPGGPSGPGLGMPWEPAAPLPKAVTDRYDVIGFDPRGVGRSTPLTCEVPSEQRKEARPYRSATFQRDVAETRAVAEKCRAKYGDSIRHFNTRNTARDMDAIRAALGEQKINYLGYSYGTYLGAVYSELFPHRSDRMVLDSAVDPDLVWQKDTHLYATEVERAFTRWTKWAARNADRYHLGNTPARVSRTFWKIVEQADRKPVLVGEHRYDGTELRSAMRPYFYSREAASELTVNLRKAAAGEPVPPFEGAGRISDDNTHSSFNAVTCGDAAWSRSVKGYRASAERNAARYPLFGDHAFNVTPCTFWDKPVEKPTRVRNDVRALILQNEWDSQTPLIGARGLRSHMKGSRLVTVDEGEGHGIYAANRNGCVDDLTTAYLAHGTYPSKDVTCRAEPPAPQEGPANPVHPAIADAARGNLR</sequence>
<evidence type="ECO:0000256" key="3">
    <source>
        <dbReference type="ARBA" id="ARBA00022801"/>
    </source>
</evidence>
<evidence type="ECO:0000256" key="1">
    <source>
        <dbReference type="ARBA" id="ARBA00010088"/>
    </source>
</evidence>
<dbReference type="Proteomes" id="UP000320580">
    <property type="component" value="Chromosome"/>
</dbReference>
<accession>A0A5B8IKJ7</accession>
<dbReference type="OrthoDB" id="4447445at2"/>
<dbReference type="InterPro" id="IPR013595">
    <property type="entry name" value="Pept_S33_TAP-like_C"/>
</dbReference>
<comment type="similarity">
    <text evidence="1">Belongs to the peptidase S33 family.</text>
</comment>
<dbReference type="PANTHER" id="PTHR43248:SF29">
    <property type="entry name" value="TRIPEPTIDYL AMINOPEPTIDASE"/>
    <property type="match status" value="1"/>
</dbReference>
<feature type="region of interest" description="Disordered" evidence="4">
    <location>
        <begin position="142"/>
        <end position="161"/>
    </location>
</feature>
<dbReference type="EMBL" id="CP042266">
    <property type="protein sequence ID" value="QDY77949.1"/>
    <property type="molecule type" value="Genomic_DNA"/>
</dbReference>
<gene>
    <name evidence="8" type="ORF">FQU76_17185</name>
</gene>